<dbReference type="AlphaFoldDB" id="A0AAV2WR63"/>
<dbReference type="EMBL" id="LK021341">
    <property type="protein sequence ID" value="CDQ46563.1"/>
    <property type="molecule type" value="Genomic_DNA"/>
</dbReference>
<dbReference type="SUPFAM" id="SSF51735">
    <property type="entry name" value="NAD(P)-binding Rossmann-fold domains"/>
    <property type="match status" value="1"/>
</dbReference>
<dbReference type="Gene3D" id="3.40.50.720">
    <property type="entry name" value="NAD(P)-binding Rossmann-like Domain"/>
    <property type="match status" value="1"/>
</dbReference>
<protein>
    <submittedName>
        <fullName evidence="1">Dihydroflavonol-4-reductase family protein</fullName>
    </submittedName>
</protein>
<organism evidence="1 2">
    <name type="scientific">Mycolicibacterium neoaurum</name>
    <name type="common">Mycobacterium neoaurum</name>
    <dbReference type="NCBI Taxonomy" id="1795"/>
    <lineage>
        <taxon>Bacteria</taxon>
        <taxon>Bacillati</taxon>
        <taxon>Actinomycetota</taxon>
        <taxon>Actinomycetes</taxon>
        <taxon>Mycobacteriales</taxon>
        <taxon>Mycobacteriaceae</taxon>
        <taxon>Mycolicibacterium</taxon>
    </lineage>
</organism>
<evidence type="ECO:0000313" key="2">
    <source>
        <dbReference type="Proteomes" id="UP000028864"/>
    </source>
</evidence>
<evidence type="ECO:0000313" key="1">
    <source>
        <dbReference type="EMBL" id="CDQ46563.1"/>
    </source>
</evidence>
<reference evidence="1" key="1">
    <citation type="submission" date="2014-05" db="EMBL/GenBank/DDBJ databases">
        <authorList>
            <person name="Urmite Genomes"/>
        </authorList>
    </citation>
    <scope>NUCLEOTIDE SEQUENCE</scope>
    <source>
        <strain evidence="1">DSM 44074</strain>
    </source>
</reference>
<name>A0AAV2WR63_MYCNE</name>
<proteinExistence type="predicted"/>
<accession>A0AAV2WR63</accession>
<sequence>MGASVFLGSHVTRQLTRRGDDVRVLLRRTSDTRGIDDLDVQRCYGMPFRR</sequence>
<reference evidence="1" key="2">
    <citation type="submission" date="2015-09" db="EMBL/GenBank/DDBJ databases">
        <title>Draft genome sequence of Mycobacterium neoaurum DSM 44074.</title>
        <authorList>
            <person name="Croce O."/>
            <person name="Robert C."/>
            <person name="Raoult D."/>
            <person name="Drancourt M."/>
        </authorList>
    </citation>
    <scope>NUCLEOTIDE SEQUENCE</scope>
    <source>
        <strain evidence="1">DSM 44074</strain>
    </source>
</reference>
<dbReference type="InterPro" id="IPR036291">
    <property type="entry name" value="NAD(P)-bd_dom_sf"/>
</dbReference>
<dbReference type="Proteomes" id="UP000028864">
    <property type="component" value="Unassembled WGS sequence"/>
</dbReference>
<gene>
    <name evidence="1" type="ORF">BN1047_04472</name>
</gene>